<organism evidence="1 2">
    <name type="scientific">Paenibacillus odorifer</name>
    <dbReference type="NCBI Taxonomy" id="189426"/>
    <lineage>
        <taxon>Bacteria</taxon>
        <taxon>Bacillati</taxon>
        <taxon>Bacillota</taxon>
        <taxon>Bacilli</taxon>
        <taxon>Bacillales</taxon>
        <taxon>Paenibacillaceae</taxon>
        <taxon>Paenibacillus</taxon>
    </lineage>
</organism>
<name>A0AB36J5N5_9BACL</name>
<comment type="caution">
    <text evidence="1">The sequence shown here is derived from an EMBL/GenBank/DDBJ whole genome shotgun (WGS) entry which is preliminary data.</text>
</comment>
<evidence type="ECO:0008006" key="3">
    <source>
        <dbReference type="Google" id="ProtNLM"/>
    </source>
</evidence>
<dbReference type="RefSeq" id="WP_076138814.1">
    <property type="nucleotide sequence ID" value="NZ_MPTO01000047.1"/>
</dbReference>
<accession>A0AB36J5N5</accession>
<dbReference type="Proteomes" id="UP000187323">
    <property type="component" value="Unassembled WGS sequence"/>
</dbReference>
<reference evidence="1 2" key="1">
    <citation type="submission" date="2016-10" db="EMBL/GenBank/DDBJ databases">
        <title>Paenibacillus species isolates.</title>
        <authorList>
            <person name="Beno S.M."/>
        </authorList>
    </citation>
    <scope>NUCLEOTIDE SEQUENCE [LARGE SCALE GENOMIC DNA]</scope>
    <source>
        <strain evidence="1 2">FSL H7-0918</strain>
    </source>
</reference>
<evidence type="ECO:0000313" key="1">
    <source>
        <dbReference type="EMBL" id="OME10551.1"/>
    </source>
</evidence>
<dbReference type="EMBL" id="MPTO01000047">
    <property type="protein sequence ID" value="OME10551.1"/>
    <property type="molecule type" value="Genomic_DNA"/>
</dbReference>
<proteinExistence type="predicted"/>
<evidence type="ECO:0000313" key="2">
    <source>
        <dbReference type="Proteomes" id="UP000187323"/>
    </source>
</evidence>
<sequence>MILNGLRLELTIHAHEQFTERVGPATFEEIRDAGREQLAVGDYRRDGDFIKIYDAWWIFTIREGKVVLITCYGNSHFDVPRALAWARKHDDRITLDNFQINEGQQII</sequence>
<dbReference type="AlphaFoldDB" id="A0AB36J5N5"/>
<gene>
    <name evidence="1" type="ORF">BSK47_30575</name>
</gene>
<protein>
    <recommendedName>
        <fullName evidence="3">DUF4258 domain-containing protein</fullName>
    </recommendedName>
</protein>